<feature type="domain" description="Thioredoxin-like fold" evidence="3">
    <location>
        <begin position="49"/>
        <end position="207"/>
    </location>
</feature>
<feature type="chain" id="PRO_5032529583" evidence="2">
    <location>
        <begin position="34"/>
        <end position="223"/>
    </location>
</feature>
<comment type="similarity">
    <text evidence="1">Belongs to the thioredoxin family. DsbA subfamily.</text>
</comment>
<feature type="signal peptide" evidence="2">
    <location>
        <begin position="1"/>
        <end position="33"/>
    </location>
</feature>
<keyword evidence="2" id="KW-0732">Signal</keyword>
<organism evidence="4 5">
    <name type="scientific">Aerophototrophica crusticola</name>
    <dbReference type="NCBI Taxonomy" id="1709002"/>
    <lineage>
        <taxon>Bacteria</taxon>
        <taxon>Pseudomonadati</taxon>
        <taxon>Pseudomonadota</taxon>
        <taxon>Alphaproteobacteria</taxon>
        <taxon>Rhodospirillales</taxon>
        <taxon>Rhodospirillaceae</taxon>
        <taxon>Aerophototrophica</taxon>
    </lineage>
</organism>
<dbReference type="AlphaFoldDB" id="A0A858R7W4"/>
<name>A0A858R7W4_9PROT</name>
<evidence type="ECO:0000313" key="4">
    <source>
        <dbReference type="EMBL" id="QJE73515.1"/>
    </source>
</evidence>
<evidence type="ECO:0000256" key="2">
    <source>
        <dbReference type="SAM" id="SignalP"/>
    </source>
</evidence>
<dbReference type="Gene3D" id="1.10.40.80">
    <property type="match status" value="1"/>
</dbReference>
<dbReference type="PROSITE" id="PS51318">
    <property type="entry name" value="TAT"/>
    <property type="match status" value="1"/>
</dbReference>
<proteinExistence type="inferred from homology"/>
<evidence type="ECO:0000259" key="3">
    <source>
        <dbReference type="Pfam" id="PF13462"/>
    </source>
</evidence>
<protein>
    <submittedName>
        <fullName evidence="4">DsbA family protein</fullName>
    </submittedName>
</protein>
<dbReference type="KEGG" id="acru:HHL28_10800"/>
<evidence type="ECO:0000313" key="5">
    <source>
        <dbReference type="Proteomes" id="UP000501891"/>
    </source>
</evidence>
<reference evidence="4" key="1">
    <citation type="submission" date="2020-04" db="EMBL/GenBank/DDBJ databases">
        <title>A desert anoxygenic phototrophic bacterium fixes CO2 using RubisCO under aerobic conditions.</title>
        <authorList>
            <person name="Tang K."/>
        </authorList>
    </citation>
    <scope>NUCLEOTIDE SEQUENCE [LARGE SCALE GENOMIC DNA]</scope>
    <source>
        <strain evidence="4">MIMtkB3</strain>
    </source>
</reference>
<keyword evidence="5" id="KW-1185">Reference proteome</keyword>
<dbReference type="PANTHER" id="PTHR13887">
    <property type="entry name" value="GLUTATHIONE S-TRANSFERASE KAPPA"/>
    <property type="match status" value="1"/>
</dbReference>
<dbReference type="InterPro" id="IPR036249">
    <property type="entry name" value="Thioredoxin-like_sf"/>
</dbReference>
<dbReference type="SUPFAM" id="SSF52833">
    <property type="entry name" value="Thioredoxin-like"/>
    <property type="match status" value="1"/>
</dbReference>
<dbReference type="InterPro" id="IPR006311">
    <property type="entry name" value="TAT_signal"/>
</dbReference>
<evidence type="ECO:0000256" key="1">
    <source>
        <dbReference type="ARBA" id="ARBA00005791"/>
    </source>
</evidence>
<gene>
    <name evidence="4" type="ORF">HHL28_10800</name>
</gene>
<dbReference type="PANTHER" id="PTHR13887:SF56">
    <property type="entry name" value="THIOREDOXIN-LIKE REDUCTASE RV2466C"/>
    <property type="match status" value="1"/>
</dbReference>
<dbReference type="Gene3D" id="3.40.30.10">
    <property type="entry name" value="Glutaredoxin"/>
    <property type="match status" value="1"/>
</dbReference>
<dbReference type="EMBL" id="CP051775">
    <property type="protein sequence ID" value="QJE73515.1"/>
    <property type="molecule type" value="Genomic_DNA"/>
</dbReference>
<dbReference type="Pfam" id="PF13462">
    <property type="entry name" value="Thioredoxin_4"/>
    <property type="match status" value="1"/>
</dbReference>
<dbReference type="InterPro" id="IPR012336">
    <property type="entry name" value="Thioredoxin-like_fold"/>
</dbReference>
<dbReference type="Proteomes" id="UP000501891">
    <property type="component" value="Chromosome"/>
</dbReference>
<sequence>MPRSTRNPLGRRTLLAAAGATLLALPFAGAALAQTTAVSPQDAVKSAMEGITYGDPKAPVTVVEYASLACSHCADFNNTILPKIKAEFIDTGQVKLVFKDYPLNAPGLRASMLVHCVGGDRGKALKNALFKTQSAWLNQDFLKHIAQTAKLAGVSQQTFDACMANKPLEDTVIQSQQVASQKYGVNSTPTFIINDGAAKIEGANEQALIDAMVKAGAKRKPQG</sequence>
<accession>A0A858R7W4</accession>